<feature type="domain" description="LamG-like jellyroll fold" evidence="3">
    <location>
        <begin position="708"/>
        <end position="854"/>
    </location>
</feature>
<keyword evidence="2" id="KW-1015">Disulfide bond</keyword>
<protein>
    <submittedName>
        <fullName evidence="4">Concanavalin A-like lectin/glucanase superfamily protein</fullName>
    </submittedName>
</protein>
<dbReference type="SUPFAM" id="SSF49899">
    <property type="entry name" value="Concanavalin A-like lectins/glucanases"/>
    <property type="match status" value="6"/>
</dbReference>
<dbReference type="GO" id="GO:0006955">
    <property type="term" value="P:immune response"/>
    <property type="evidence" value="ECO:0007669"/>
    <property type="project" value="InterPro"/>
</dbReference>
<dbReference type="PANTHER" id="PTHR46943">
    <property type="entry name" value="PENTRAXIN-RELATED PROTEIN PTX3"/>
    <property type="match status" value="1"/>
</dbReference>
<reference evidence="4 5" key="1">
    <citation type="submission" date="2018-10" db="EMBL/GenBank/DDBJ databases">
        <title>Genomic Encyclopedia of Archaeal and Bacterial Type Strains, Phase II (KMG-II): from individual species to whole genera.</title>
        <authorList>
            <person name="Goeker M."/>
        </authorList>
    </citation>
    <scope>NUCLEOTIDE SEQUENCE [LARGE SCALE GENOMIC DNA]</scope>
    <source>
        <strain evidence="4 5">DSM 45657</strain>
    </source>
</reference>
<dbReference type="InterPro" id="IPR013320">
    <property type="entry name" value="ConA-like_dom_sf"/>
</dbReference>
<feature type="domain" description="LamG-like jellyroll fold" evidence="3">
    <location>
        <begin position="1806"/>
        <end position="1948"/>
    </location>
</feature>
<keyword evidence="5" id="KW-1185">Reference proteome</keyword>
<dbReference type="PANTHER" id="PTHR46943:SF1">
    <property type="entry name" value="PENTRAXIN-RELATED PROTEIN PTX3"/>
    <property type="match status" value="1"/>
</dbReference>
<comment type="caution">
    <text evidence="4">The sequence shown here is derived from an EMBL/GenBank/DDBJ whole genome shotgun (WGS) entry which is preliminary data.</text>
</comment>
<dbReference type="Gene3D" id="2.60.120.200">
    <property type="match status" value="6"/>
</dbReference>
<evidence type="ECO:0000256" key="1">
    <source>
        <dbReference type="ARBA" id="ARBA00022729"/>
    </source>
</evidence>
<accession>A0A421B772</accession>
<dbReference type="Pfam" id="PF13385">
    <property type="entry name" value="Laminin_G_3"/>
    <property type="match status" value="6"/>
</dbReference>
<organism evidence="4 5">
    <name type="scientific">Actinokineospora cianjurensis</name>
    <dbReference type="NCBI Taxonomy" id="585224"/>
    <lineage>
        <taxon>Bacteria</taxon>
        <taxon>Bacillati</taxon>
        <taxon>Actinomycetota</taxon>
        <taxon>Actinomycetes</taxon>
        <taxon>Pseudonocardiales</taxon>
        <taxon>Pseudonocardiaceae</taxon>
        <taxon>Actinokineospora</taxon>
    </lineage>
</organism>
<keyword evidence="1" id="KW-0732">Signal</keyword>
<dbReference type="GO" id="GO:0030246">
    <property type="term" value="F:carbohydrate binding"/>
    <property type="evidence" value="ECO:0007669"/>
    <property type="project" value="UniProtKB-KW"/>
</dbReference>
<keyword evidence="4" id="KW-0430">Lectin</keyword>
<evidence type="ECO:0000313" key="4">
    <source>
        <dbReference type="EMBL" id="RLK60073.1"/>
    </source>
</evidence>
<sequence>MTAARVQGTPVEVVGERAETRTVYAQPDGQMRAEFSVVPTRVRRGTGWVDPDPTLRSAGGVIRPVATVADIAFSTGGAGKPVVRLGRGDKSVELTWPGVLPAPAVDGATATYADVLPGVDLKMTAQVDGYAQHFVVKTREAAANPALARLQLGLKSTGVTLREVGIGGLEGVDAAGETVFASGESYMWDAKPRVETDNPGLGKALVGVEAGADSLSLVPDQAMLTAADTVFPVIIDPTLRTLDRSGWTTIYDDGTTSMRNGTHWNGYNSEPDTKPWIPNPSARVGKAYQQKLVTRSYFQFDTAFIGSAPVSLVQFTSASAYGPDCGTASHDLWVTWAQITPSTSWNSQPPLGFKVGNAAVGSQREPGCAGRKGVEWRRDVRVNEVYNGAGPTAYMMQAVSETDDLAWRKYDPAMTKLTITYNNPPNAPTGLRTDPPMTACALCGSTPYVGGSEAYLIANFSDPDGDSVSPQWHARFDGTLVQYNGNPLVASGGAASYRIPFAGRHGQSVYWSAGAADSAGSVGAHAPGPQTFYIDTVIPNKAPLIDATLYPADNRWHGGAGVAGNFTFSSNGVSDTFGGTAVNDVAGYRYGWTDPADQFVAAPALGGSATVRLTPPGDGPRDLFVQSVDRAGNRSPVTTHHFYVRPGTGPLAQWSLEGNFKDTAYLGSRDARANSVQDVTYIQGAIGLAHSIQGNLNLTAPNAVRTDESFTFATWARIEGYPKVASAVLSQSASQQTGAALWYKPNDPAQPALGGKWVFGAAVSDSSTELRGVEAAVPVQTKTWTHLAGVYDATAGKLRIYVNGDLAGETAVPYTPWNTTGDFLMGAMRSAGKVVAGGTRFDEVQVYDRAVGENEIKSAVVRDNVTSGHWKFDDESNANAVTTGEELIPRQGYNAGNVPKVAYEPGAVGDSLVLTGVDIAAETYAPQVRTDSNYTVAAWVKLARLPEGDAAMTVVSQTGLTGSSGVIVGVRGMNRNGTWVPEWNVKTTEKDTQATSAYAYDSTPVKAGEWTHVAAVQDAVNRKVRLYVNGELASESTIDKPLWFADGKFEVGRAKWGTSWVDYLAGSVDEVRAYTRALGANEVRGIVAGDNVRLASYKFDGDARDELDRKHGTTVGTVDWTAGQSQQPTDSDLAVRLDGTGAVEAPNLVDATRSFSVAAWAKLDRVGGNPSVVSQDGTTASAFQVQATWDGRWAFVMHGADATGGGPRQDRAYGPAIQVGVWTHLAAVYDADAKLVQLYVNGELTGSAAHPQTWTNPAGKFTIGRSKFNGNLTDYFPGAIDDVAVYSRSLFSDEVRAMAGRDTSLVHHYRLDEPSGAVAADSVGSFPATMTGGVGHVPGRVGNAAAFDGTDDIATTPKLALATDKSFTVASWLKIDKPANATECAASFCMWTAVSQDDTAKSKFRLGLVIDGQNPDGRWTFEMPEYSGETEVTKASVSAASADFGTWVHLVGTYDSVSKKTRIWVNGVREGDGTVLSSWGANGGLVLGRGRFAGEPSDYWSGQIDDVRFYSGVFDKARVASLWQSYPANVADNTNGTLPTANGGAWQLNETVGTALVDSSGKNQTLTAYGDASVNGSNLVLGGVSGAAHSSVPVVETSRSFSVSAWAKADSPGSVNRTVFGQDANRTSTFAVQYRGDKWAVVVPGADADNPATTVVSGAETAAVGEWQHLTLTYDAPNRQVRLYVNGLLAVARTGVSILDVDGAFTVGRAKVNGAFAAFFRGGVDDVRVFGSALTAGEVRRVHDDRAPLARGAYTFNANSGADSSGAGNDLAMTGAIYTDGPKGRALVGYTGPVAVASGPLVSTRDSFTVSAWVQLNRRDRDVTAVSQDGARTSGFALGYRATGANDGAWVFGAPVTDTDAAQWVVAQSVIPATTGKWTHLTGVYDHGLGQFRIYVDGTLAGVTSGARTWAATGPLTVARGKVNGQPGNTFIGTVDEVRVDQGMVPDTEIALRAS</sequence>
<dbReference type="EMBL" id="RCDD01000001">
    <property type="protein sequence ID" value="RLK60073.1"/>
    <property type="molecule type" value="Genomic_DNA"/>
</dbReference>
<dbReference type="InterPro" id="IPR042837">
    <property type="entry name" value="PTX3"/>
</dbReference>
<feature type="domain" description="LamG-like jellyroll fold" evidence="3">
    <location>
        <begin position="1365"/>
        <end position="1517"/>
    </location>
</feature>
<evidence type="ECO:0000256" key="2">
    <source>
        <dbReference type="ARBA" id="ARBA00023157"/>
    </source>
</evidence>
<name>A0A421B772_9PSEU</name>
<proteinExistence type="predicted"/>
<gene>
    <name evidence="4" type="ORF">CLV68_0570</name>
</gene>
<feature type="domain" description="LamG-like jellyroll fold" evidence="3">
    <location>
        <begin position="1153"/>
        <end position="1293"/>
    </location>
</feature>
<feature type="domain" description="LamG-like jellyroll fold" evidence="3">
    <location>
        <begin position="1599"/>
        <end position="1737"/>
    </location>
</feature>
<evidence type="ECO:0000259" key="3">
    <source>
        <dbReference type="SMART" id="SM00560"/>
    </source>
</evidence>
<feature type="domain" description="LamG-like jellyroll fold" evidence="3">
    <location>
        <begin position="932"/>
        <end position="1081"/>
    </location>
</feature>
<dbReference type="SMART" id="SM00560">
    <property type="entry name" value="LamGL"/>
    <property type="match status" value="6"/>
</dbReference>
<evidence type="ECO:0000313" key="5">
    <source>
        <dbReference type="Proteomes" id="UP000282454"/>
    </source>
</evidence>
<dbReference type="Proteomes" id="UP000282454">
    <property type="component" value="Unassembled WGS sequence"/>
</dbReference>
<dbReference type="InterPro" id="IPR006558">
    <property type="entry name" value="LamG-like"/>
</dbReference>